<proteinExistence type="predicted"/>
<gene>
    <name evidence="1" type="ORF">CLOSTMETH_01035</name>
</gene>
<evidence type="ECO:0000313" key="2">
    <source>
        <dbReference type="Proteomes" id="UP000003340"/>
    </source>
</evidence>
<dbReference type="STRING" id="537013.CLOSTMETH_01035"/>
<reference evidence="1 2" key="1">
    <citation type="submission" date="2009-01" db="EMBL/GenBank/DDBJ databases">
        <authorList>
            <person name="Fulton L."/>
            <person name="Clifton S."/>
            <person name="Fulton B."/>
            <person name="Xu J."/>
            <person name="Minx P."/>
            <person name="Pepin K.H."/>
            <person name="Johnson M."/>
            <person name="Bhonagiri V."/>
            <person name="Nash W.E."/>
            <person name="Mardis E.R."/>
            <person name="Wilson R.K."/>
        </authorList>
    </citation>
    <scope>NUCLEOTIDE SEQUENCE [LARGE SCALE GENOMIC DNA]</scope>
    <source>
        <strain evidence="1 2">DSM 5476</strain>
    </source>
</reference>
<dbReference type="Proteomes" id="UP000003340">
    <property type="component" value="Unassembled WGS sequence"/>
</dbReference>
<organism evidence="1 2">
    <name type="scientific">[Clostridium] methylpentosum DSM 5476</name>
    <dbReference type="NCBI Taxonomy" id="537013"/>
    <lineage>
        <taxon>Bacteria</taxon>
        <taxon>Bacillati</taxon>
        <taxon>Bacillota</taxon>
        <taxon>Clostridia</taxon>
        <taxon>Eubacteriales</taxon>
        <taxon>Oscillospiraceae</taxon>
        <taxon>Oscillospiraceae incertae sedis</taxon>
    </lineage>
</organism>
<dbReference type="AlphaFoldDB" id="C0EB17"/>
<evidence type="ECO:0000313" key="1">
    <source>
        <dbReference type="EMBL" id="EEG31332.1"/>
    </source>
</evidence>
<sequence length="52" mass="6430">MTIFFFRERLFKIINLSTIDRCILQYHTTKNFICFFYVRFMNCEAKDCEQCS</sequence>
<name>C0EB17_9FIRM</name>
<reference evidence="1 2" key="2">
    <citation type="submission" date="2009-02" db="EMBL/GenBank/DDBJ databases">
        <title>Draft genome sequence of Clostridium methylpentosum (DSM 5476).</title>
        <authorList>
            <person name="Sudarsanam P."/>
            <person name="Ley R."/>
            <person name="Guruge J."/>
            <person name="Turnbaugh P.J."/>
            <person name="Mahowald M."/>
            <person name="Liep D."/>
            <person name="Gordon J."/>
        </authorList>
    </citation>
    <scope>NUCLEOTIDE SEQUENCE [LARGE SCALE GENOMIC DNA]</scope>
    <source>
        <strain evidence="1 2">DSM 5476</strain>
    </source>
</reference>
<protein>
    <submittedName>
        <fullName evidence="1">Uncharacterized protein</fullName>
    </submittedName>
</protein>
<dbReference type="EMBL" id="ACEC01000039">
    <property type="protein sequence ID" value="EEG31332.1"/>
    <property type="molecule type" value="Genomic_DNA"/>
</dbReference>
<keyword evidence="2" id="KW-1185">Reference proteome</keyword>
<dbReference type="HOGENOM" id="CLU_3078430_0_0_9"/>
<comment type="caution">
    <text evidence="1">The sequence shown here is derived from an EMBL/GenBank/DDBJ whole genome shotgun (WGS) entry which is preliminary data.</text>
</comment>
<accession>C0EB17</accession>